<dbReference type="Gene3D" id="1.10.150.220">
    <property type="entry name" value="CPI-17"/>
    <property type="match status" value="1"/>
</dbReference>
<sequence>GGGGSSGGCGSLQKRRVHVAVKYDRLELQLSLDVEKWIDGRLEELYSAGSQIMRDLLKSCMNPTEGFIQELLVKPRGLHKQPAFHQPSPFGGGNLSPSRTEPGRRRPDRLRRPP</sequence>
<name>A0A5N3WE85_MUNMU</name>
<comment type="caution">
    <text evidence="6">The sequence shown here is derived from an EMBL/GenBank/DDBJ whole genome shotgun (WGS) entry which is preliminary data.</text>
</comment>
<accession>A0A5N3WE85</accession>
<dbReference type="GO" id="GO:0005737">
    <property type="term" value="C:cytoplasm"/>
    <property type="evidence" value="ECO:0007669"/>
    <property type="project" value="UniProtKB-SubCell"/>
</dbReference>
<protein>
    <recommendedName>
        <fullName evidence="4">Protein phosphatase 1 regulatory subunit 14</fullName>
    </recommendedName>
</protein>
<dbReference type="PANTHER" id="PTHR16188">
    <property type="entry name" value="PROTEIN PHOSPHATASE 1 INHIBITOR POTENTIATED BY PROTEIN KINASE C"/>
    <property type="match status" value="1"/>
</dbReference>
<dbReference type="AlphaFoldDB" id="A0A5N3WE85"/>
<evidence type="ECO:0000256" key="5">
    <source>
        <dbReference type="SAM" id="MobiDB-lite"/>
    </source>
</evidence>
<comment type="function">
    <text evidence="4">Inhibitor of PPP1CA.</text>
</comment>
<feature type="region of interest" description="Disordered" evidence="5">
    <location>
        <begin position="78"/>
        <end position="114"/>
    </location>
</feature>
<reference evidence="6 7" key="1">
    <citation type="submission" date="2019-06" db="EMBL/GenBank/DDBJ databases">
        <title>Discovery of a novel chromosome fission-fusion reversal in muntjac.</title>
        <authorList>
            <person name="Mudd A.B."/>
            <person name="Bredeson J.V."/>
            <person name="Baum R."/>
            <person name="Hockemeyer D."/>
            <person name="Rokhsar D.S."/>
        </authorList>
    </citation>
    <scope>NUCLEOTIDE SEQUENCE [LARGE SCALE GENOMIC DNA]</scope>
    <source>
        <strain evidence="6">UTSW_UCB_Mm</strain>
        <tissue evidence="6">Fibroblast cell line</tissue>
    </source>
</reference>
<dbReference type="Pfam" id="PF05361">
    <property type="entry name" value="PP1_inhibitor"/>
    <property type="match status" value="2"/>
</dbReference>
<keyword evidence="3 4" id="KW-0650">Protein phosphatase inhibitor</keyword>
<dbReference type="InterPro" id="IPR008025">
    <property type="entry name" value="CPI-17"/>
</dbReference>
<keyword evidence="4" id="KW-0963">Cytoplasm</keyword>
<evidence type="ECO:0000313" key="7">
    <source>
        <dbReference type="Proteomes" id="UP000326458"/>
    </source>
</evidence>
<evidence type="ECO:0000256" key="4">
    <source>
        <dbReference type="RuleBase" id="RU369059"/>
    </source>
</evidence>
<dbReference type="GO" id="GO:0004865">
    <property type="term" value="F:protein serine/threonine phosphatase inhibitor activity"/>
    <property type="evidence" value="ECO:0007669"/>
    <property type="project" value="TreeGrafter"/>
</dbReference>
<gene>
    <name evidence="6" type="ORF">FD754_004216</name>
</gene>
<dbReference type="PANTHER" id="PTHR16188:SF4">
    <property type="entry name" value="PROTEIN PHOSPHATASE 1 REGULATORY SUBUNIT 14A"/>
    <property type="match status" value="1"/>
</dbReference>
<dbReference type="EMBL" id="VCEA01000001">
    <property type="protein sequence ID" value="KAB0360060.1"/>
    <property type="molecule type" value="Genomic_DNA"/>
</dbReference>
<organism evidence="6 7">
    <name type="scientific">Muntiacus muntjak</name>
    <name type="common">Barking deer</name>
    <name type="synonym">Indian muntjac</name>
    <dbReference type="NCBI Taxonomy" id="9888"/>
    <lineage>
        <taxon>Eukaryota</taxon>
        <taxon>Metazoa</taxon>
        <taxon>Chordata</taxon>
        <taxon>Craniata</taxon>
        <taxon>Vertebrata</taxon>
        <taxon>Euteleostomi</taxon>
        <taxon>Mammalia</taxon>
        <taxon>Eutheria</taxon>
        <taxon>Laurasiatheria</taxon>
        <taxon>Artiodactyla</taxon>
        <taxon>Ruminantia</taxon>
        <taxon>Pecora</taxon>
        <taxon>Cervidae</taxon>
        <taxon>Muntiacinae</taxon>
        <taxon>Muntiacus</taxon>
    </lineage>
</organism>
<feature type="non-terminal residue" evidence="6">
    <location>
        <position position="1"/>
    </location>
</feature>
<evidence type="ECO:0000256" key="3">
    <source>
        <dbReference type="ARBA" id="ARBA00023272"/>
    </source>
</evidence>
<dbReference type="SUPFAM" id="SSF81790">
    <property type="entry name" value="Myosin phosphatase inhibitor 17kDa protein, CPI-17"/>
    <property type="match status" value="1"/>
</dbReference>
<evidence type="ECO:0000256" key="2">
    <source>
        <dbReference type="ARBA" id="ARBA00022553"/>
    </source>
</evidence>
<comment type="similarity">
    <text evidence="1 4">Belongs to the PP1 inhibitor family.</text>
</comment>
<dbReference type="InterPro" id="IPR036658">
    <property type="entry name" value="CPI-17_sf"/>
</dbReference>
<evidence type="ECO:0000256" key="1">
    <source>
        <dbReference type="ARBA" id="ARBA00005483"/>
    </source>
</evidence>
<comment type="subcellular location">
    <subcellularLocation>
        <location evidence="4">Cytoplasm</location>
    </subcellularLocation>
</comment>
<dbReference type="Proteomes" id="UP000326458">
    <property type="component" value="Unassembled WGS sequence"/>
</dbReference>
<evidence type="ECO:0000313" key="6">
    <source>
        <dbReference type="EMBL" id="KAB0360060.1"/>
    </source>
</evidence>
<proteinExistence type="inferred from homology"/>
<keyword evidence="7" id="KW-1185">Reference proteome</keyword>
<keyword evidence="2 4" id="KW-0597">Phosphoprotein</keyword>